<accession>A0ABQ3HX65</accession>
<feature type="transmembrane region" description="Helical" evidence="2">
    <location>
        <begin position="184"/>
        <end position="206"/>
    </location>
</feature>
<keyword evidence="2" id="KW-0472">Membrane</keyword>
<reference evidence="4" key="1">
    <citation type="journal article" date="2019" name="Int. J. Syst. Evol. Microbiol.">
        <title>The Global Catalogue of Microorganisms (GCM) 10K type strain sequencing project: providing services to taxonomists for standard genome sequencing and annotation.</title>
        <authorList>
            <consortium name="The Broad Institute Genomics Platform"/>
            <consortium name="The Broad Institute Genome Sequencing Center for Infectious Disease"/>
            <person name="Wu L."/>
            <person name="Ma J."/>
        </authorList>
    </citation>
    <scope>NUCLEOTIDE SEQUENCE [LARGE SCALE GENOMIC DNA]</scope>
    <source>
        <strain evidence="4">CGMCC 1.12966</strain>
    </source>
</reference>
<keyword evidence="2" id="KW-0812">Transmembrane</keyword>
<keyword evidence="4" id="KW-1185">Reference proteome</keyword>
<evidence type="ECO:0000256" key="2">
    <source>
        <dbReference type="SAM" id="Phobius"/>
    </source>
</evidence>
<feature type="region of interest" description="Disordered" evidence="1">
    <location>
        <begin position="121"/>
        <end position="179"/>
    </location>
</feature>
<comment type="caution">
    <text evidence="3">The sequence shown here is derived from an EMBL/GenBank/DDBJ whole genome shotgun (WGS) entry which is preliminary data.</text>
</comment>
<name>A0ABQ3HX65_9SPHI</name>
<proteinExistence type="predicted"/>
<keyword evidence="2" id="KW-1133">Transmembrane helix</keyword>
<dbReference type="PROSITE" id="PS51257">
    <property type="entry name" value="PROKAR_LIPOPROTEIN"/>
    <property type="match status" value="1"/>
</dbReference>
<feature type="compositionally biased region" description="Basic and acidic residues" evidence="1">
    <location>
        <begin position="126"/>
        <end position="153"/>
    </location>
</feature>
<dbReference type="RefSeq" id="WP_189626303.1">
    <property type="nucleotide sequence ID" value="NZ_BNAF01000006.1"/>
</dbReference>
<organism evidence="3 4">
    <name type="scientific">Sphingobacterium griseoflavum</name>
    <dbReference type="NCBI Taxonomy" id="1474952"/>
    <lineage>
        <taxon>Bacteria</taxon>
        <taxon>Pseudomonadati</taxon>
        <taxon>Bacteroidota</taxon>
        <taxon>Sphingobacteriia</taxon>
        <taxon>Sphingobacteriales</taxon>
        <taxon>Sphingobacteriaceae</taxon>
        <taxon>Sphingobacterium</taxon>
    </lineage>
</organism>
<evidence type="ECO:0008006" key="5">
    <source>
        <dbReference type="Google" id="ProtNLM"/>
    </source>
</evidence>
<gene>
    <name evidence="3" type="ORF">GCM10017764_17700</name>
</gene>
<dbReference type="EMBL" id="BNAF01000006">
    <property type="protein sequence ID" value="GHE34975.1"/>
    <property type="molecule type" value="Genomic_DNA"/>
</dbReference>
<sequence length="211" mass="23240">MKNVSRILALVVMVTAFSSCGVLRKSKQKQSHKLEEISKRDSVEVSTATSSGEVKEKTIDKGTVTTEREVTTVTTKPGAKVNVKVNNKDLKHGENFIRDSAGLLVNLIIDTLKGTLAVQVDQPDETSTKTERETITEQKDVTKEREKKQEQQQEKQVAVTVEQRRGEKSSSSVSESRPSGSGILWNWIGGAAAVILVVVGLAWWFFGRGKK</sequence>
<feature type="compositionally biased region" description="Low complexity" evidence="1">
    <location>
        <begin position="169"/>
        <end position="179"/>
    </location>
</feature>
<protein>
    <recommendedName>
        <fullName evidence="5">Lipoprotein</fullName>
    </recommendedName>
</protein>
<evidence type="ECO:0000256" key="1">
    <source>
        <dbReference type="SAM" id="MobiDB-lite"/>
    </source>
</evidence>
<evidence type="ECO:0000313" key="3">
    <source>
        <dbReference type="EMBL" id="GHE34975.1"/>
    </source>
</evidence>
<evidence type="ECO:0000313" key="4">
    <source>
        <dbReference type="Proteomes" id="UP000620550"/>
    </source>
</evidence>
<dbReference type="Proteomes" id="UP000620550">
    <property type="component" value="Unassembled WGS sequence"/>
</dbReference>